<dbReference type="InterPro" id="IPR039859">
    <property type="entry name" value="PFA4/ZDH16/20/ERF2-like"/>
</dbReference>
<comment type="similarity">
    <text evidence="7">Belongs to the DHHC palmitoyltransferase family.</text>
</comment>
<gene>
    <name evidence="10" type="ORF">AV274_5464</name>
</gene>
<feature type="compositionally biased region" description="Basic and acidic residues" evidence="8">
    <location>
        <begin position="306"/>
        <end position="323"/>
    </location>
</feature>
<evidence type="ECO:0000256" key="7">
    <source>
        <dbReference type="RuleBase" id="RU079119"/>
    </source>
</evidence>
<feature type="transmembrane region" description="Helical" evidence="7">
    <location>
        <begin position="136"/>
        <end position="159"/>
    </location>
</feature>
<evidence type="ECO:0000259" key="9">
    <source>
        <dbReference type="Pfam" id="PF01529"/>
    </source>
</evidence>
<dbReference type="Proteomes" id="UP000078348">
    <property type="component" value="Unassembled WGS sequence"/>
</dbReference>
<dbReference type="InterPro" id="IPR001594">
    <property type="entry name" value="Palmitoyltrfase_DHHC"/>
</dbReference>
<keyword evidence="11" id="KW-1185">Reference proteome</keyword>
<protein>
    <recommendedName>
        <fullName evidence="7">Palmitoyltransferase</fullName>
        <ecNumber evidence="7">2.3.1.225</ecNumber>
    </recommendedName>
</protein>
<feature type="region of interest" description="Disordered" evidence="8">
    <location>
        <begin position="228"/>
        <end position="247"/>
    </location>
</feature>
<organism evidence="10 11">
    <name type="scientific">Blastocystis sp. subtype 1 (strain ATCC 50177 / NandII)</name>
    <dbReference type="NCBI Taxonomy" id="478820"/>
    <lineage>
        <taxon>Eukaryota</taxon>
        <taxon>Sar</taxon>
        <taxon>Stramenopiles</taxon>
        <taxon>Bigyra</taxon>
        <taxon>Opalozoa</taxon>
        <taxon>Opalinata</taxon>
        <taxon>Blastocystidae</taxon>
        <taxon>Blastocystis</taxon>
    </lineage>
</organism>
<comment type="catalytic activity">
    <reaction evidence="7">
        <text>L-cysteinyl-[protein] + hexadecanoyl-CoA = S-hexadecanoyl-L-cysteinyl-[protein] + CoA</text>
        <dbReference type="Rhea" id="RHEA:36683"/>
        <dbReference type="Rhea" id="RHEA-COMP:10131"/>
        <dbReference type="Rhea" id="RHEA-COMP:11032"/>
        <dbReference type="ChEBI" id="CHEBI:29950"/>
        <dbReference type="ChEBI" id="CHEBI:57287"/>
        <dbReference type="ChEBI" id="CHEBI:57379"/>
        <dbReference type="ChEBI" id="CHEBI:74151"/>
        <dbReference type="EC" id="2.3.1.225"/>
    </reaction>
</comment>
<dbReference type="GO" id="GO:0006612">
    <property type="term" value="P:protein targeting to membrane"/>
    <property type="evidence" value="ECO:0007669"/>
    <property type="project" value="TreeGrafter"/>
</dbReference>
<feature type="compositionally biased region" description="Basic and acidic residues" evidence="8">
    <location>
        <begin position="228"/>
        <end position="240"/>
    </location>
</feature>
<dbReference type="GO" id="GO:0019706">
    <property type="term" value="F:protein-cysteine S-palmitoyltransferase activity"/>
    <property type="evidence" value="ECO:0007669"/>
    <property type="project" value="UniProtKB-EC"/>
</dbReference>
<comment type="caution">
    <text evidence="10">The sequence shown here is derived from an EMBL/GenBank/DDBJ whole genome shotgun (WGS) entry which is preliminary data.</text>
</comment>
<proteinExistence type="inferred from homology"/>
<evidence type="ECO:0000256" key="2">
    <source>
        <dbReference type="ARBA" id="ARBA00022679"/>
    </source>
</evidence>
<evidence type="ECO:0000256" key="3">
    <source>
        <dbReference type="ARBA" id="ARBA00022692"/>
    </source>
</evidence>
<dbReference type="GO" id="GO:0016020">
    <property type="term" value="C:membrane"/>
    <property type="evidence" value="ECO:0007669"/>
    <property type="project" value="UniProtKB-SubCell"/>
</dbReference>
<dbReference type="PROSITE" id="PS50216">
    <property type="entry name" value="DHHC"/>
    <property type="match status" value="1"/>
</dbReference>
<dbReference type="GO" id="GO:0005783">
    <property type="term" value="C:endoplasmic reticulum"/>
    <property type="evidence" value="ECO:0007669"/>
    <property type="project" value="TreeGrafter"/>
</dbReference>
<name>A0A196SA40_BLAHN</name>
<dbReference type="STRING" id="478820.A0A196SA40"/>
<keyword evidence="2 7" id="KW-0808">Transferase</keyword>
<comment type="domain">
    <text evidence="7">The DHHC domain is required for palmitoyltransferase activity.</text>
</comment>
<keyword evidence="5 7" id="KW-0472">Membrane</keyword>
<keyword evidence="4 7" id="KW-1133">Transmembrane helix</keyword>
<evidence type="ECO:0000256" key="1">
    <source>
        <dbReference type="ARBA" id="ARBA00004141"/>
    </source>
</evidence>
<dbReference type="EMBL" id="LXWW01000506">
    <property type="protein sequence ID" value="OAO12864.1"/>
    <property type="molecule type" value="Genomic_DNA"/>
</dbReference>
<dbReference type="Pfam" id="PF01529">
    <property type="entry name" value="DHHC"/>
    <property type="match status" value="1"/>
</dbReference>
<keyword evidence="6 7" id="KW-0012">Acyltransferase</keyword>
<reference evidence="10 11" key="1">
    <citation type="submission" date="2016-05" db="EMBL/GenBank/DDBJ databases">
        <title>Nuclear genome of Blastocystis sp. subtype 1 NandII.</title>
        <authorList>
            <person name="Gentekaki E."/>
            <person name="Curtis B."/>
            <person name="Stairs C."/>
            <person name="Eme L."/>
            <person name="Herman E."/>
            <person name="Klimes V."/>
            <person name="Arias M.C."/>
            <person name="Elias M."/>
            <person name="Hilliou F."/>
            <person name="Klute M."/>
            <person name="Malik S.-B."/>
            <person name="Pightling A."/>
            <person name="Rachubinski R."/>
            <person name="Salas D."/>
            <person name="Schlacht A."/>
            <person name="Suga H."/>
            <person name="Archibald J."/>
            <person name="Ball S.G."/>
            <person name="Clark G."/>
            <person name="Dacks J."/>
            <person name="Van Der Giezen M."/>
            <person name="Tsaousis A."/>
            <person name="Roger A."/>
        </authorList>
    </citation>
    <scope>NUCLEOTIDE SEQUENCE [LARGE SCALE GENOMIC DNA]</scope>
    <source>
        <strain evidence="11">ATCC 50177 / NandII</strain>
    </source>
</reference>
<evidence type="ECO:0000256" key="8">
    <source>
        <dbReference type="SAM" id="MobiDB-lite"/>
    </source>
</evidence>
<comment type="subcellular location">
    <subcellularLocation>
        <location evidence="1">Membrane</location>
        <topology evidence="1">Multi-pass membrane protein</topology>
    </subcellularLocation>
</comment>
<dbReference type="OrthoDB" id="9909019at2759"/>
<dbReference type="GO" id="GO:0005794">
    <property type="term" value="C:Golgi apparatus"/>
    <property type="evidence" value="ECO:0007669"/>
    <property type="project" value="TreeGrafter"/>
</dbReference>
<accession>A0A196SA40</accession>
<keyword evidence="3 7" id="KW-0812">Transmembrane</keyword>
<evidence type="ECO:0000256" key="5">
    <source>
        <dbReference type="ARBA" id="ARBA00023136"/>
    </source>
</evidence>
<evidence type="ECO:0000313" key="10">
    <source>
        <dbReference type="EMBL" id="OAO12864.1"/>
    </source>
</evidence>
<sequence length="323" mass="35919">MSATLPTTRKNGLQCPWHPYQILSYIVYLLFIVGGVILLGMPLPLPYDVAFFVVFAVVVAAVGVCAMVTTVVNPADDFKNTHLEKGHYCYVCRRRVSTSTEHCRPCNKCVSGFDHHCKWLNTCIGDKNYKFFVSTLISLTVLAVMLFAMIVVMVVISYTEPSLMEELLSSISFLHLSLVPYRIALFVFLAFDIAVLYYVLDLLIFHIRLTIEGNTTYTHFKKLDAKEKQKREEAKSRQSSHDSIQIRLSQGKETSLSKMLEGSGNAIPAITPSPVSEPPTPKSEGTKSTPSAALKSPHSGSFSPLGDRDDSFTLRRGRNGERG</sequence>
<feature type="transmembrane region" description="Helical" evidence="7">
    <location>
        <begin position="49"/>
        <end position="72"/>
    </location>
</feature>
<feature type="transmembrane region" description="Helical" evidence="7">
    <location>
        <begin position="179"/>
        <end position="200"/>
    </location>
</feature>
<evidence type="ECO:0000256" key="4">
    <source>
        <dbReference type="ARBA" id="ARBA00022989"/>
    </source>
</evidence>
<dbReference type="PANTHER" id="PTHR22883">
    <property type="entry name" value="ZINC FINGER DHHC DOMAIN CONTAINING PROTEIN"/>
    <property type="match status" value="1"/>
</dbReference>
<dbReference type="AlphaFoldDB" id="A0A196SA40"/>
<dbReference type="EC" id="2.3.1.225" evidence="7"/>
<evidence type="ECO:0000313" key="11">
    <source>
        <dbReference type="Proteomes" id="UP000078348"/>
    </source>
</evidence>
<evidence type="ECO:0000256" key="6">
    <source>
        <dbReference type="ARBA" id="ARBA00023315"/>
    </source>
</evidence>
<feature type="region of interest" description="Disordered" evidence="8">
    <location>
        <begin position="261"/>
        <end position="323"/>
    </location>
</feature>
<feature type="transmembrane region" description="Helical" evidence="7">
    <location>
        <begin position="20"/>
        <end position="43"/>
    </location>
</feature>
<feature type="domain" description="Palmitoyltransferase DHHC" evidence="9">
    <location>
        <begin position="84"/>
        <end position="222"/>
    </location>
</feature>